<evidence type="ECO:0000259" key="1">
    <source>
        <dbReference type="Pfam" id="PF04389"/>
    </source>
</evidence>
<dbReference type="EMBL" id="UINC01075461">
    <property type="protein sequence ID" value="SVC13662.1"/>
    <property type="molecule type" value="Genomic_DNA"/>
</dbReference>
<name>A0A382JQQ5_9ZZZZ</name>
<dbReference type="SUPFAM" id="SSF53187">
    <property type="entry name" value="Zn-dependent exopeptidases"/>
    <property type="match status" value="1"/>
</dbReference>
<gene>
    <name evidence="2" type="ORF">METZ01_LOCUS266516</name>
</gene>
<sequence>MKMFRIVALVVMLLPASLIAQQAGLERAVQTITEADYIERVGIIAHDSMQGRDTPSEGLNKTAGWIASEFQRLGLRSGGDDGEYIQRYPLRTLIVNRNRSTLRGSSAGLAYGRDIIPLMGPPVAGEAIGELVLISGSGNVTQGLANGAVRDKHAVVVFGEDSGALNQSMFQRGIAIRNAGAASVLLTTSMNQAMWDGNAAQVLAPQVARGWVEQVPTGGTFRPIMLLRNASLDALLRGRDIDLEALRARESDGLRVDPGPEITFTLTQAMDEAEVEAPNVVGILEGSDPDLKDEYIVFSAHMDHVGIGSPDQNGDSIFNGADDDASGTVAVVEIAEAK</sequence>
<organism evidence="2">
    <name type="scientific">marine metagenome</name>
    <dbReference type="NCBI Taxonomy" id="408172"/>
    <lineage>
        <taxon>unclassified sequences</taxon>
        <taxon>metagenomes</taxon>
        <taxon>ecological metagenomes</taxon>
    </lineage>
</organism>
<feature type="non-terminal residue" evidence="2">
    <location>
        <position position="338"/>
    </location>
</feature>
<dbReference type="AlphaFoldDB" id="A0A382JQQ5"/>
<accession>A0A382JQQ5</accession>
<dbReference type="Pfam" id="PF04389">
    <property type="entry name" value="Peptidase_M28"/>
    <property type="match status" value="1"/>
</dbReference>
<dbReference type="InterPro" id="IPR018247">
    <property type="entry name" value="EF_Hand_1_Ca_BS"/>
</dbReference>
<evidence type="ECO:0000313" key="2">
    <source>
        <dbReference type="EMBL" id="SVC13662.1"/>
    </source>
</evidence>
<feature type="domain" description="Peptidase M28" evidence="1">
    <location>
        <begin position="279"/>
        <end position="336"/>
    </location>
</feature>
<reference evidence="2" key="1">
    <citation type="submission" date="2018-05" db="EMBL/GenBank/DDBJ databases">
        <authorList>
            <person name="Lanie J.A."/>
            <person name="Ng W.-L."/>
            <person name="Kazmierczak K.M."/>
            <person name="Andrzejewski T.M."/>
            <person name="Davidsen T.M."/>
            <person name="Wayne K.J."/>
            <person name="Tettelin H."/>
            <person name="Glass J.I."/>
            <person name="Rusch D."/>
            <person name="Podicherti R."/>
            <person name="Tsui H.-C.T."/>
            <person name="Winkler M.E."/>
        </authorList>
    </citation>
    <scope>NUCLEOTIDE SEQUENCE</scope>
</reference>
<proteinExistence type="predicted"/>
<dbReference type="PROSITE" id="PS00018">
    <property type="entry name" value="EF_HAND_1"/>
    <property type="match status" value="1"/>
</dbReference>
<dbReference type="InterPro" id="IPR007484">
    <property type="entry name" value="Peptidase_M28"/>
</dbReference>
<dbReference type="Gene3D" id="3.40.630.10">
    <property type="entry name" value="Zn peptidases"/>
    <property type="match status" value="1"/>
</dbReference>
<protein>
    <recommendedName>
        <fullName evidence="1">Peptidase M28 domain-containing protein</fullName>
    </recommendedName>
</protein>